<dbReference type="PANTHER" id="PTHR43132:SF8">
    <property type="entry name" value="HTH-TYPE TRANSCRIPTIONAL REGULATOR KMTR"/>
    <property type="match status" value="1"/>
</dbReference>
<keyword evidence="2" id="KW-0238">DNA-binding</keyword>
<dbReference type="InterPro" id="IPR036390">
    <property type="entry name" value="WH_DNA-bd_sf"/>
</dbReference>
<dbReference type="InterPro" id="IPR051011">
    <property type="entry name" value="Metal_resp_trans_reg"/>
</dbReference>
<gene>
    <name evidence="6" type="ORF">ETD85_18805</name>
</gene>
<keyword evidence="1" id="KW-0805">Transcription regulation</keyword>
<dbReference type="SMART" id="SM00418">
    <property type="entry name" value="HTH_ARSR"/>
    <property type="match status" value="1"/>
</dbReference>
<dbReference type="InterPro" id="IPR001845">
    <property type="entry name" value="HTH_ArsR_DNA-bd_dom"/>
</dbReference>
<organism evidence="6 7">
    <name type="scientific">Nonomuraea zeae</name>
    <dbReference type="NCBI Taxonomy" id="1642303"/>
    <lineage>
        <taxon>Bacteria</taxon>
        <taxon>Bacillati</taxon>
        <taxon>Actinomycetota</taxon>
        <taxon>Actinomycetes</taxon>
        <taxon>Streptosporangiales</taxon>
        <taxon>Streptosporangiaceae</taxon>
        <taxon>Nonomuraea</taxon>
    </lineage>
</organism>
<dbReference type="GO" id="GO:0003700">
    <property type="term" value="F:DNA-binding transcription factor activity"/>
    <property type="evidence" value="ECO:0007669"/>
    <property type="project" value="InterPro"/>
</dbReference>
<keyword evidence="7" id="KW-1185">Reference proteome</keyword>
<proteinExistence type="predicted"/>
<comment type="caution">
    <text evidence="6">The sequence shown here is derived from an EMBL/GenBank/DDBJ whole genome shotgun (WGS) entry which is preliminary data.</text>
</comment>
<dbReference type="OrthoDB" id="3808065at2"/>
<dbReference type="EMBL" id="VCKX01000052">
    <property type="protein sequence ID" value="TMR33793.1"/>
    <property type="molecule type" value="Genomic_DNA"/>
</dbReference>
<dbReference type="Pfam" id="PF13412">
    <property type="entry name" value="HTH_24"/>
    <property type="match status" value="1"/>
</dbReference>
<dbReference type="SUPFAM" id="SSF46785">
    <property type="entry name" value="Winged helix' DNA-binding domain"/>
    <property type="match status" value="1"/>
</dbReference>
<dbReference type="PANTHER" id="PTHR43132">
    <property type="entry name" value="ARSENICAL RESISTANCE OPERON REPRESSOR ARSR-RELATED"/>
    <property type="match status" value="1"/>
</dbReference>
<sequence length="333" mass="35781">METLRIHFGREDLTRVRLAAGYDAMWELVLSVHQIAFPAQRTPFFAGWRRRAGGTVSAEGLEPVVRGLARLGPAAAYFPDFLTPAGQRSCVGEGLEAVLSTPVARIRAEVGKLAALHRRPPSWFGDLADGRPGALDRLGRAVRRYHDAVLAPYERELAAAVGADLAGRTRELAAGGVERLLAGLHPSARWRSPVLSVDYAVDADLHLNGRGLLLIPTLFGVHNLITLADRDQAPVLVYPVRREALWELPDGAQGRLDVLSDLLGPTRAAALNVVDEGLTTTALAGALGVSPSAASRHATALRKAGLIRTVRRGQRVLHSRTRLGEALFRGDSG</sequence>
<name>A0A5S4GLN6_9ACTN</name>
<dbReference type="InterPro" id="IPR012318">
    <property type="entry name" value="HTH_CRP"/>
</dbReference>
<protein>
    <submittedName>
        <fullName evidence="6">Winged helix-turn-helix transcriptional regulator</fullName>
    </submittedName>
</protein>
<reference evidence="6 7" key="1">
    <citation type="submission" date="2019-05" db="EMBL/GenBank/DDBJ databases">
        <title>Draft genome sequence of Nonomuraea zeae DSM 100528.</title>
        <authorList>
            <person name="Saricaoglu S."/>
            <person name="Isik K."/>
        </authorList>
    </citation>
    <scope>NUCLEOTIDE SEQUENCE [LARGE SCALE GENOMIC DNA]</scope>
    <source>
        <strain evidence="6 7">DSM 100528</strain>
    </source>
</reference>
<dbReference type="SMART" id="SM00419">
    <property type="entry name" value="HTH_CRP"/>
    <property type="match status" value="1"/>
</dbReference>
<evidence type="ECO:0000259" key="4">
    <source>
        <dbReference type="SMART" id="SM00418"/>
    </source>
</evidence>
<keyword evidence="3" id="KW-0804">Transcription</keyword>
<feature type="domain" description="HTH arsR-type" evidence="4">
    <location>
        <begin position="257"/>
        <end position="329"/>
    </location>
</feature>
<dbReference type="Gene3D" id="1.10.10.10">
    <property type="entry name" value="Winged helix-like DNA-binding domain superfamily/Winged helix DNA-binding domain"/>
    <property type="match status" value="1"/>
</dbReference>
<evidence type="ECO:0000259" key="5">
    <source>
        <dbReference type="SMART" id="SM00419"/>
    </source>
</evidence>
<dbReference type="CDD" id="cd00090">
    <property type="entry name" value="HTH_ARSR"/>
    <property type="match status" value="1"/>
</dbReference>
<feature type="domain" description="HTH crp-type" evidence="5">
    <location>
        <begin position="267"/>
        <end position="319"/>
    </location>
</feature>
<dbReference type="InterPro" id="IPR011991">
    <property type="entry name" value="ArsR-like_HTH"/>
</dbReference>
<evidence type="ECO:0000256" key="2">
    <source>
        <dbReference type="ARBA" id="ARBA00023125"/>
    </source>
</evidence>
<dbReference type="GO" id="GO:0003677">
    <property type="term" value="F:DNA binding"/>
    <property type="evidence" value="ECO:0007669"/>
    <property type="project" value="UniProtKB-KW"/>
</dbReference>
<accession>A0A5S4GLN6</accession>
<dbReference type="AlphaFoldDB" id="A0A5S4GLN6"/>
<evidence type="ECO:0000313" key="6">
    <source>
        <dbReference type="EMBL" id="TMR33793.1"/>
    </source>
</evidence>
<dbReference type="RefSeq" id="WP_138691030.1">
    <property type="nucleotide sequence ID" value="NZ_JBHSAZ010000016.1"/>
</dbReference>
<evidence type="ECO:0000256" key="3">
    <source>
        <dbReference type="ARBA" id="ARBA00023163"/>
    </source>
</evidence>
<evidence type="ECO:0000256" key="1">
    <source>
        <dbReference type="ARBA" id="ARBA00023015"/>
    </source>
</evidence>
<dbReference type="Proteomes" id="UP000306628">
    <property type="component" value="Unassembled WGS sequence"/>
</dbReference>
<evidence type="ECO:0000313" key="7">
    <source>
        <dbReference type="Proteomes" id="UP000306628"/>
    </source>
</evidence>
<dbReference type="InterPro" id="IPR036388">
    <property type="entry name" value="WH-like_DNA-bd_sf"/>
</dbReference>